<feature type="compositionally biased region" description="Low complexity" evidence="1">
    <location>
        <begin position="643"/>
        <end position="652"/>
    </location>
</feature>
<feature type="transmembrane region" description="Helical" evidence="2">
    <location>
        <begin position="346"/>
        <end position="371"/>
    </location>
</feature>
<gene>
    <name evidence="3" type="ORF">EW145_g3171</name>
</gene>
<accession>A0A4S4L8J4</accession>
<comment type="caution">
    <text evidence="3">The sequence shown here is derived from an EMBL/GenBank/DDBJ whole genome shotgun (WGS) entry which is preliminary data.</text>
</comment>
<dbReference type="Gene3D" id="2.60.120.260">
    <property type="entry name" value="Galactose-binding domain-like"/>
    <property type="match status" value="1"/>
</dbReference>
<evidence type="ECO:0000313" key="4">
    <source>
        <dbReference type="Proteomes" id="UP000308199"/>
    </source>
</evidence>
<dbReference type="EMBL" id="SGPK01000128">
    <property type="protein sequence ID" value="THH07755.1"/>
    <property type="molecule type" value="Genomic_DNA"/>
</dbReference>
<protein>
    <submittedName>
        <fullName evidence="3">Uncharacterized protein</fullName>
    </submittedName>
</protein>
<feature type="region of interest" description="Disordered" evidence="1">
    <location>
        <begin position="697"/>
        <end position="717"/>
    </location>
</feature>
<evidence type="ECO:0000313" key="3">
    <source>
        <dbReference type="EMBL" id="THH07755.1"/>
    </source>
</evidence>
<dbReference type="OrthoDB" id="2576334at2759"/>
<keyword evidence="2" id="KW-0472">Membrane</keyword>
<organism evidence="3 4">
    <name type="scientific">Phellinidium pouzarii</name>
    <dbReference type="NCBI Taxonomy" id="167371"/>
    <lineage>
        <taxon>Eukaryota</taxon>
        <taxon>Fungi</taxon>
        <taxon>Dikarya</taxon>
        <taxon>Basidiomycota</taxon>
        <taxon>Agaricomycotina</taxon>
        <taxon>Agaricomycetes</taxon>
        <taxon>Hymenochaetales</taxon>
        <taxon>Hymenochaetaceae</taxon>
        <taxon>Phellinidium</taxon>
    </lineage>
</organism>
<evidence type="ECO:0000256" key="2">
    <source>
        <dbReference type="SAM" id="Phobius"/>
    </source>
</evidence>
<feature type="compositionally biased region" description="Polar residues" evidence="1">
    <location>
        <begin position="807"/>
        <end position="832"/>
    </location>
</feature>
<keyword evidence="2" id="KW-1133">Transmembrane helix</keyword>
<evidence type="ECO:0000256" key="1">
    <source>
        <dbReference type="SAM" id="MobiDB-lite"/>
    </source>
</evidence>
<sequence>MAQVIAYNFTVDDTSPQIIYSPPTLASASPDPDLQGGWNQYFNGSGYDAYLGQVGLNTSLHITSRDNATFSIAFKGDCSGNAIMHEHGGYGLACTFETRGTAIQLYGLAIDSSFSLAVDDEDISSTFATARRLNSSSDPVLLASISGLAQQDHILSFTAHTASAANGAQSSSVVIFDRAVVTVSTGLSNATVSTQVINDTEMQFTGSWTFVNDSALVPEGDHTCHITQTSGDQARYSFQGSSVQLGGLTNATSGLFNIALTSDSDPSIVKQQQISSFSSFLAYTTLFYASGLERNATHILTVTNLENKTLGLDSLSIMVVSGGECAPSASTSSQSVAAARLSRGEIAAISVVSSLAFLVFLGVALILLCCYKRRRRSRHLKEEMIKTTSTTGQQSFHRSMLPREMIDVPRAPPGQGPSSHPYDQPAPAYDQNMVEIVHVDEDDGETDSGLGHGQKKRGSVFSMSHFNTILREPPTPRLARPRSLTLSRWSGWFTSSTRRSSSSSRQRVPAMSHIPIVSPLPVRVHPQISLLARAQNRASSNLAQEDAFLDLDILRTSPFQVDFEKHSQIRGREPSDLPRISNAATLSAHARDMLDSFLDFASSGATSLRESSRSRSRRHSGSNKSTLHSGNNDKSPGSRHAQESSGQSQSASTGMWTLSLSVDPPLRPARESQQLVPTTAVDTIPSMRHPFSMVSDDLHAASPESPTDSIPMSISDINFNSNHRTEEEDEDTTAERIARFHLPRHPPLPGTPRSYELASPIHSPQFERATHMRQMSAPNLGLNGHKRPYGAQTSFGRRLAQVRAQALESQRASSQPDSPSNTEQNSVRLSSSRARILPLPFINFRRSTSGSR</sequence>
<reference evidence="3 4" key="1">
    <citation type="submission" date="2019-02" db="EMBL/GenBank/DDBJ databases">
        <title>Genome sequencing of the rare red list fungi Phellinidium pouzarii.</title>
        <authorList>
            <person name="Buettner E."/>
            <person name="Kellner H."/>
        </authorList>
    </citation>
    <scope>NUCLEOTIDE SEQUENCE [LARGE SCALE GENOMIC DNA]</scope>
    <source>
        <strain evidence="3 4">DSM 108285</strain>
    </source>
</reference>
<feature type="region of interest" description="Disordered" evidence="1">
    <location>
        <begin position="606"/>
        <end position="683"/>
    </location>
</feature>
<keyword evidence="4" id="KW-1185">Reference proteome</keyword>
<dbReference type="AlphaFoldDB" id="A0A4S4L8J4"/>
<feature type="region of interest" description="Disordered" evidence="1">
    <location>
        <begin position="801"/>
        <end position="832"/>
    </location>
</feature>
<feature type="compositionally biased region" description="Polar residues" evidence="1">
    <location>
        <begin position="671"/>
        <end position="681"/>
    </location>
</feature>
<proteinExistence type="predicted"/>
<feature type="compositionally biased region" description="Polar residues" evidence="1">
    <location>
        <begin position="626"/>
        <end position="635"/>
    </location>
</feature>
<dbReference type="Proteomes" id="UP000308199">
    <property type="component" value="Unassembled WGS sequence"/>
</dbReference>
<keyword evidence="2" id="KW-0812">Transmembrane</keyword>
<feature type="compositionally biased region" description="Polar residues" evidence="1">
    <location>
        <begin position="704"/>
        <end position="717"/>
    </location>
</feature>
<name>A0A4S4L8J4_9AGAM</name>